<name>X1RCG7_9ZZZZ</name>
<dbReference type="InterPro" id="IPR017438">
    <property type="entry name" value="ATP-NAD_kinase_N"/>
</dbReference>
<dbReference type="InterPro" id="IPR001206">
    <property type="entry name" value="Diacylglycerol_kinase_cat_dom"/>
</dbReference>
<organism evidence="2">
    <name type="scientific">marine sediment metagenome</name>
    <dbReference type="NCBI Taxonomy" id="412755"/>
    <lineage>
        <taxon>unclassified sequences</taxon>
        <taxon>metagenomes</taxon>
        <taxon>ecological metagenomes</taxon>
    </lineage>
</organism>
<sequence>VSLTASLDNACELATDAAVDYDCAMVVVVGGDGTVREVAHGLEGSDKPLLIVPCGTENLLANELGFDEKLKTIMRTFEAGYIRPLDLGSANGKCFTSIAGFGFDGQVVKRVSEQRKGHHIDYLDYISPIWRTFWTYKFGAMKVGVDGEEIFSPQPLFYPRTSSNISLHVFSKFSSQSIGIMQAASDFAFSGSV</sequence>
<dbReference type="AlphaFoldDB" id="X1RCG7"/>
<comment type="caution">
    <text evidence="2">The sequence shown here is derived from an EMBL/GenBank/DDBJ whole genome shotgun (WGS) entry which is preliminary data.</text>
</comment>
<dbReference type="SUPFAM" id="SSF111331">
    <property type="entry name" value="NAD kinase/diacylglycerol kinase-like"/>
    <property type="match status" value="1"/>
</dbReference>
<dbReference type="Gene3D" id="3.40.50.10330">
    <property type="entry name" value="Probable inorganic polyphosphate/atp-NAD kinase, domain 1"/>
    <property type="match status" value="1"/>
</dbReference>
<feature type="domain" description="DAGKc" evidence="1">
    <location>
        <begin position="1"/>
        <end position="94"/>
    </location>
</feature>
<dbReference type="GO" id="GO:0016301">
    <property type="term" value="F:kinase activity"/>
    <property type="evidence" value="ECO:0007669"/>
    <property type="project" value="InterPro"/>
</dbReference>
<evidence type="ECO:0000259" key="1">
    <source>
        <dbReference type="PROSITE" id="PS50146"/>
    </source>
</evidence>
<dbReference type="PANTHER" id="PTHR12358">
    <property type="entry name" value="SPHINGOSINE KINASE"/>
    <property type="match status" value="1"/>
</dbReference>
<reference evidence="2" key="1">
    <citation type="journal article" date="2014" name="Front. Microbiol.">
        <title>High frequency of phylogenetically diverse reductive dehalogenase-homologous genes in deep subseafloor sedimentary metagenomes.</title>
        <authorList>
            <person name="Kawai M."/>
            <person name="Futagami T."/>
            <person name="Toyoda A."/>
            <person name="Takaki Y."/>
            <person name="Nishi S."/>
            <person name="Hori S."/>
            <person name="Arai W."/>
            <person name="Tsubouchi T."/>
            <person name="Morono Y."/>
            <person name="Uchiyama I."/>
            <person name="Ito T."/>
            <person name="Fujiyama A."/>
            <person name="Inagaki F."/>
            <person name="Takami H."/>
        </authorList>
    </citation>
    <scope>NUCLEOTIDE SEQUENCE</scope>
    <source>
        <strain evidence="2">Expedition CK06-06</strain>
    </source>
</reference>
<dbReference type="InterPro" id="IPR050187">
    <property type="entry name" value="Lipid_Phosphate_FormReg"/>
</dbReference>
<gene>
    <name evidence="2" type="ORF">S12H4_18715</name>
</gene>
<accession>X1RCG7</accession>
<feature type="non-terminal residue" evidence="2">
    <location>
        <position position="1"/>
    </location>
</feature>
<dbReference type="EMBL" id="BARW01009275">
    <property type="protein sequence ID" value="GAI78432.1"/>
    <property type="molecule type" value="Genomic_DNA"/>
</dbReference>
<dbReference type="InterPro" id="IPR016064">
    <property type="entry name" value="NAD/diacylglycerol_kinase_sf"/>
</dbReference>
<dbReference type="PANTHER" id="PTHR12358:SF106">
    <property type="entry name" value="LIPID KINASE YEGS"/>
    <property type="match status" value="1"/>
</dbReference>
<proteinExistence type="predicted"/>
<dbReference type="Pfam" id="PF00781">
    <property type="entry name" value="DAGK_cat"/>
    <property type="match status" value="1"/>
</dbReference>
<dbReference type="GO" id="GO:0005886">
    <property type="term" value="C:plasma membrane"/>
    <property type="evidence" value="ECO:0007669"/>
    <property type="project" value="TreeGrafter"/>
</dbReference>
<protein>
    <recommendedName>
        <fullName evidence="1">DAGKc domain-containing protein</fullName>
    </recommendedName>
</protein>
<dbReference type="PROSITE" id="PS50146">
    <property type="entry name" value="DAGK"/>
    <property type="match status" value="1"/>
</dbReference>
<dbReference type="Gene3D" id="2.60.200.40">
    <property type="match status" value="1"/>
</dbReference>
<evidence type="ECO:0000313" key="2">
    <source>
        <dbReference type="EMBL" id="GAI78432.1"/>
    </source>
</evidence>